<keyword evidence="1" id="KW-1133">Transmembrane helix</keyword>
<dbReference type="PANTHER" id="PTHR33269">
    <property type="entry name" value="NADH-UBIQUINONE OXIDOREDUCTASE CHAIN 6"/>
    <property type="match status" value="1"/>
</dbReference>
<dbReference type="EC" id="7.1.1.-" evidence="1"/>
<dbReference type="GO" id="GO:0016491">
    <property type="term" value="F:oxidoreductase activity"/>
    <property type="evidence" value="ECO:0007669"/>
    <property type="project" value="UniProtKB-KW"/>
</dbReference>
<dbReference type="GO" id="GO:0005886">
    <property type="term" value="C:plasma membrane"/>
    <property type="evidence" value="ECO:0007669"/>
    <property type="project" value="UniProtKB-SubCell"/>
</dbReference>
<feature type="transmembrane region" description="Helical" evidence="1">
    <location>
        <begin position="69"/>
        <end position="88"/>
    </location>
</feature>
<dbReference type="NCBIfam" id="NF005165">
    <property type="entry name" value="PRK06638.1-5"/>
    <property type="match status" value="1"/>
</dbReference>
<organism evidence="3 4">
    <name type="scientific">Nakamurella alba</name>
    <dbReference type="NCBI Taxonomy" id="2665158"/>
    <lineage>
        <taxon>Bacteria</taxon>
        <taxon>Bacillati</taxon>
        <taxon>Actinomycetota</taxon>
        <taxon>Actinomycetes</taxon>
        <taxon>Nakamurellales</taxon>
        <taxon>Nakamurellaceae</taxon>
        <taxon>Nakamurella</taxon>
    </lineage>
</organism>
<dbReference type="InterPro" id="IPR001457">
    <property type="entry name" value="NADH_UbQ/plastoQ_OxRdtase_su6"/>
</dbReference>
<dbReference type="Pfam" id="PF00499">
    <property type="entry name" value="Oxidored_q3"/>
    <property type="match status" value="1"/>
</dbReference>
<feature type="transmembrane region" description="Helical" evidence="1">
    <location>
        <begin position="46"/>
        <end position="63"/>
    </location>
</feature>
<gene>
    <name evidence="3" type="ORF">GIS00_10950</name>
</gene>
<proteinExistence type="inferred from homology"/>
<reference evidence="3 4" key="1">
    <citation type="submission" date="2019-11" db="EMBL/GenBank/DDBJ databases">
        <authorList>
            <person name="Jiang L.-Q."/>
        </authorList>
    </citation>
    <scope>NUCLEOTIDE SEQUENCE [LARGE SCALE GENOMIC DNA]</scope>
    <source>
        <strain evidence="3 4">YIM 132087</strain>
    </source>
</reference>
<keyword evidence="1" id="KW-0874">Quinone</keyword>
<accession>A0A7K1FNV0</accession>
<sequence>MSAALAVAAEAAATGGGEQIGFWILAPLALLGAVGMVFAKGAVHSALWLVLTMLCLGALYMAQGAQFLGFAQIIVYTGAIMMLFLFVLMLTGRDAGDSVVEILRGQKVAAALAGLGLVALLVTGIVRTFETTPFAGLETPMADRGAIGSLAAVLFTDFLFPFELTSALLITAAVGAMVLAHIEKAPGEKRTQRQRVMARMRSERMSPLPGPGVFATSSSNATPALLPDGSIAPGSVSDLVEQSEARRVVRAHRSGDGPPVLTGPEHPDHAGDGADGGSDSVGERS</sequence>
<dbReference type="Proteomes" id="UP000460221">
    <property type="component" value="Unassembled WGS sequence"/>
</dbReference>
<evidence type="ECO:0000256" key="1">
    <source>
        <dbReference type="RuleBase" id="RU004429"/>
    </source>
</evidence>
<keyword evidence="1" id="KW-0812">Transmembrane</keyword>
<dbReference type="InterPro" id="IPR042106">
    <property type="entry name" value="Nuo/plastoQ_OxRdtase_6_NuoJ"/>
</dbReference>
<dbReference type="GO" id="GO:0008137">
    <property type="term" value="F:NADH dehydrogenase (ubiquinone) activity"/>
    <property type="evidence" value="ECO:0007669"/>
    <property type="project" value="UniProtKB-UniRule"/>
</dbReference>
<feature type="transmembrane region" description="Helical" evidence="1">
    <location>
        <begin position="108"/>
        <end position="129"/>
    </location>
</feature>
<feature type="transmembrane region" description="Helical" evidence="1">
    <location>
        <begin position="21"/>
        <end position="39"/>
    </location>
</feature>
<comment type="function">
    <text evidence="1">NDH-1 shuttles electrons from NADH, via FMN and iron-sulfur (Fe-S) centers, to quinones in the respiratory chain. Couples the redox reaction to proton translocation (for every two electrons transferred, four hydrogen ions are translocated across the cytoplasmic membrane), and thus conserves the redox energy in a proton gradient.</text>
</comment>
<dbReference type="EMBL" id="WLYK01000003">
    <property type="protein sequence ID" value="MTD14464.1"/>
    <property type="molecule type" value="Genomic_DNA"/>
</dbReference>
<feature type="region of interest" description="Disordered" evidence="2">
    <location>
        <begin position="188"/>
        <end position="285"/>
    </location>
</feature>
<keyword evidence="1" id="KW-0520">NAD</keyword>
<dbReference type="GO" id="GO:0048038">
    <property type="term" value="F:quinone binding"/>
    <property type="evidence" value="ECO:0007669"/>
    <property type="project" value="UniProtKB-UniRule"/>
</dbReference>
<keyword evidence="1" id="KW-1003">Cell membrane</keyword>
<keyword evidence="4" id="KW-1185">Reference proteome</keyword>
<dbReference type="RefSeq" id="WP_322097842.1">
    <property type="nucleotide sequence ID" value="NZ_WLYK01000003.1"/>
</dbReference>
<comment type="subcellular location">
    <subcellularLocation>
        <location evidence="1">Cell membrane</location>
        <topology evidence="1">Multi-pass membrane protein</topology>
    </subcellularLocation>
</comment>
<name>A0A7K1FNV0_9ACTN</name>
<dbReference type="PANTHER" id="PTHR33269:SF19">
    <property type="entry name" value="NADH-QUINONE OXIDOREDUCTASE SUBUNIT J"/>
    <property type="match status" value="1"/>
</dbReference>
<evidence type="ECO:0000256" key="2">
    <source>
        <dbReference type="SAM" id="MobiDB-lite"/>
    </source>
</evidence>
<evidence type="ECO:0000313" key="4">
    <source>
        <dbReference type="Proteomes" id="UP000460221"/>
    </source>
</evidence>
<comment type="similarity">
    <text evidence="1">Belongs to the complex I subunit 6 family.</text>
</comment>
<comment type="caution">
    <text evidence="3">The sequence shown here is derived from an EMBL/GenBank/DDBJ whole genome shotgun (WGS) entry which is preliminary data.</text>
</comment>
<feature type="transmembrane region" description="Helical" evidence="1">
    <location>
        <begin position="158"/>
        <end position="180"/>
    </location>
</feature>
<comment type="catalytic activity">
    <reaction evidence="1">
        <text>a quinone + NADH + 5 H(+)(in) = a quinol + NAD(+) + 4 H(+)(out)</text>
        <dbReference type="Rhea" id="RHEA:57888"/>
        <dbReference type="ChEBI" id="CHEBI:15378"/>
        <dbReference type="ChEBI" id="CHEBI:24646"/>
        <dbReference type="ChEBI" id="CHEBI:57540"/>
        <dbReference type="ChEBI" id="CHEBI:57945"/>
        <dbReference type="ChEBI" id="CHEBI:132124"/>
    </reaction>
</comment>
<keyword evidence="1" id="KW-0472">Membrane</keyword>
<dbReference type="Gene3D" id="1.20.120.1200">
    <property type="entry name" value="NADH-ubiquinone/plastoquinone oxidoreductase chain 6, subunit NuoJ"/>
    <property type="match status" value="1"/>
</dbReference>
<dbReference type="AlphaFoldDB" id="A0A7K1FNV0"/>
<evidence type="ECO:0000313" key="3">
    <source>
        <dbReference type="EMBL" id="MTD14464.1"/>
    </source>
</evidence>
<protein>
    <recommendedName>
        <fullName evidence="1">NADH-quinone oxidoreductase subunit J</fullName>
        <ecNumber evidence="1">7.1.1.-</ecNumber>
    </recommendedName>
</protein>
<keyword evidence="3" id="KW-0560">Oxidoreductase</keyword>